<dbReference type="InterPro" id="IPR006501">
    <property type="entry name" value="Pectinesterase_inhib_dom"/>
</dbReference>
<dbReference type="InterPro" id="IPR052421">
    <property type="entry name" value="PCW_Enzyme_Inhibitor"/>
</dbReference>
<dbReference type="Pfam" id="PF04043">
    <property type="entry name" value="PMEI"/>
    <property type="match status" value="1"/>
</dbReference>
<comment type="similarity">
    <text evidence="3">Belongs to the PMEI family.</text>
</comment>
<sequence length="167" mass="18381">MARTFLIVSVVLFSTRFSSVKSDAHFIDGICKHTPNYKKCVSIIHSDPRRSATDVSGLAIIVVDALKTKSQAVMKLLRFKRSKLPALKLAYDSCISYYDAIINADIVEAREALEKGDPKFAQNGMNDAANEASFCETEFKGKSPITYYNQDVHATAAIASSIVQLLL</sequence>
<proteinExistence type="inferred from homology"/>
<dbReference type="CDD" id="cd15796">
    <property type="entry name" value="CIF_like"/>
    <property type="match status" value="1"/>
</dbReference>
<accession>A0AAV8TKN8</accession>
<evidence type="ECO:0000256" key="2">
    <source>
        <dbReference type="ARBA" id="ARBA00023157"/>
    </source>
</evidence>
<keyword evidence="1 4" id="KW-0732">Signal</keyword>
<dbReference type="PANTHER" id="PTHR36710">
    <property type="entry name" value="PECTINESTERASE INHIBITOR-LIKE"/>
    <property type="match status" value="1"/>
</dbReference>
<dbReference type="EMBL" id="JAIWQS010000004">
    <property type="protein sequence ID" value="KAJ8767308.1"/>
    <property type="molecule type" value="Genomic_DNA"/>
</dbReference>
<keyword evidence="2" id="KW-1015">Disulfide bond</keyword>
<dbReference type="NCBIfam" id="TIGR01614">
    <property type="entry name" value="PME_inhib"/>
    <property type="match status" value="1"/>
</dbReference>
<dbReference type="Proteomes" id="UP001159364">
    <property type="component" value="Linkage Group LG04"/>
</dbReference>
<evidence type="ECO:0000259" key="5">
    <source>
        <dbReference type="SMART" id="SM00856"/>
    </source>
</evidence>
<comment type="caution">
    <text evidence="6">The sequence shown here is derived from an EMBL/GenBank/DDBJ whole genome shotgun (WGS) entry which is preliminary data.</text>
</comment>
<keyword evidence="7" id="KW-1185">Reference proteome</keyword>
<evidence type="ECO:0000313" key="7">
    <source>
        <dbReference type="Proteomes" id="UP001159364"/>
    </source>
</evidence>
<dbReference type="InterPro" id="IPR035513">
    <property type="entry name" value="Invertase/methylesterase_inhib"/>
</dbReference>
<feature type="signal peptide" evidence="4">
    <location>
        <begin position="1"/>
        <end position="22"/>
    </location>
</feature>
<name>A0AAV8TKN8_9ROSI</name>
<organism evidence="6 7">
    <name type="scientific">Erythroxylum novogranatense</name>
    <dbReference type="NCBI Taxonomy" id="1862640"/>
    <lineage>
        <taxon>Eukaryota</taxon>
        <taxon>Viridiplantae</taxon>
        <taxon>Streptophyta</taxon>
        <taxon>Embryophyta</taxon>
        <taxon>Tracheophyta</taxon>
        <taxon>Spermatophyta</taxon>
        <taxon>Magnoliopsida</taxon>
        <taxon>eudicotyledons</taxon>
        <taxon>Gunneridae</taxon>
        <taxon>Pentapetalae</taxon>
        <taxon>rosids</taxon>
        <taxon>fabids</taxon>
        <taxon>Malpighiales</taxon>
        <taxon>Erythroxylaceae</taxon>
        <taxon>Erythroxylum</taxon>
    </lineage>
</organism>
<dbReference type="Gene3D" id="1.20.140.40">
    <property type="entry name" value="Invertase/pectin methylesterase inhibitor family protein"/>
    <property type="match status" value="1"/>
</dbReference>
<feature type="domain" description="Pectinesterase inhibitor" evidence="5">
    <location>
        <begin position="22"/>
        <end position="162"/>
    </location>
</feature>
<evidence type="ECO:0000256" key="1">
    <source>
        <dbReference type="ARBA" id="ARBA00022729"/>
    </source>
</evidence>
<dbReference type="PANTHER" id="PTHR36710:SF13">
    <property type="entry name" value="PUTATIVE-RELATED"/>
    <property type="match status" value="1"/>
</dbReference>
<evidence type="ECO:0000256" key="3">
    <source>
        <dbReference type="ARBA" id="ARBA00038471"/>
    </source>
</evidence>
<gene>
    <name evidence="6" type="ORF">K2173_017352</name>
</gene>
<dbReference type="AlphaFoldDB" id="A0AAV8TKN8"/>
<dbReference type="InterPro" id="IPR034087">
    <property type="entry name" value="C/VIF1"/>
</dbReference>
<evidence type="ECO:0000256" key="4">
    <source>
        <dbReference type="SAM" id="SignalP"/>
    </source>
</evidence>
<dbReference type="GO" id="GO:0004857">
    <property type="term" value="F:enzyme inhibitor activity"/>
    <property type="evidence" value="ECO:0007669"/>
    <property type="project" value="InterPro"/>
</dbReference>
<dbReference type="SUPFAM" id="SSF101148">
    <property type="entry name" value="Plant invertase/pectin methylesterase inhibitor"/>
    <property type="match status" value="1"/>
</dbReference>
<feature type="chain" id="PRO_5043911280" description="Pectinesterase inhibitor domain-containing protein" evidence="4">
    <location>
        <begin position="23"/>
        <end position="167"/>
    </location>
</feature>
<protein>
    <recommendedName>
        <fullName evidence="5">Pectinesterase inhibitor domain-containing protein</fullName>
    </recommendedName>
</protein>
<evidence type="ECO:0000313" key="6">
    <source>
        <dbReference type="EMBL" id="KAJ8767308.1"/>
    </source>
</evidence>
<dbReference type="SMART" id="SM00856">
    <property type="entry name" value="PMEI"/>
    <property type="match status" value="1"/>
</dbReference>
<reference evidence="6 7" key="1">
    <citation type="submission" date="2021-09" db="EMBL/GenBank/DDBJ databases">
        <title>Genomic insights and catalytic innovation underlie evolution of tropane alkaloids biosynthesis.</title>
        <authorList>
            <person name="Wang Y.-J."/>
            <person name="Tian T."/>
            <person name="Huang J.-P."/>
            <person name="Huang S.-X."/>
        </authorList>
    </citation>
    <scope>NUCLEOTIDE SEQUENCE [LARGE SCALE GENOMIC DNA]</scope>
    <source>
        <strain evidence="6">KIB-2018</strain>
        <tissue evidence="6">Leaf</tissue>
    </source>
</reference>